<dbReference type="Proteomes" id="UP000799536">
    <property type="component" value="Unassembled WGS sequence"/>
</dbReference>
<evidence type="ECO:0000313" key="3">
    <source>
        <dbReference type="Proteomes" id="UP000799536"/>
    </source>
</evidence>
<comment type="caution">
    <text evidence="2">The sequence shown here is derived from an EMBL/GenBank/DDBJ whole genome shotgun (WGS) entry which is preliminary data.</text>
</comment>
<reference evidence="2" key="1">
    <citation type="journal article" date="2020" name="Stud. Mycol.">
        <title>101 Dothideomycetes genomes: a test case for predicting lifestyles and emergence of pathogens.</title>
        <authorList>
            <person name="Haridas S."/>
            <person name="Albert R."/>
            <person name="Binder M."/>
            <person name="Bloem J."/>
            <person name="Labutti K."/>
            <person name="Salamov A."/>
            <person name="Andreopoulos B."/>
            <person name="Baker S."/>
            <person name="Barry K."/>
            <person name="Bills G."/>
            <person name="Bluhm B."/>
            <person name="Cannon C."/>
            <person name="Castanera R."/>
            <person name="Culley D."/>
            <person name="Daum C."/>
            <person name="Ezra D."/>
            <person name="Gonzalez J."/>
            <person name="Henrissat B."/>
            <person name="Kuo A."/>
            <person name="Liang C."/>
            <person name="Lipzen A."/>
            <person name="Lutzoni F."/>
            <person name="Magnuson J."/>
            <person name="Mondo S."/>
            <person name="Nolan M."/>
            <person name="Ohm R."/>
            <person name="Pangilinan J."/>
            <person name="Park H.-J."/>
            <person name="Ramirez L."/>
            <person name="Alfaro M."/>
            <person name="Sun H."/>
            <person name="Tritt A."/>
            <person name="Yoshinaga Y."/>
            <person name="Zwiers L.-H."/>
            <person name="Turgeon B."/>
            <person name="Goodwin S."/>
            <person name="Spatafora J."/>
            <person name="Crous P."/>
            <person name="Grigoriev I."/>
        </authorList>
    </citation>
    <scope>NUCLEOTIDE SEQUENCE</scope>
    <source>
        <strain evidence="2">ATCC 74209</strain>
    </source>
</reference>
<evidence type="ECO:0000256" key="1">
    <source>
        <dbReference type="SAM" id="SignalP"/>
    </source>
</evidence>
<name>A0A9P4JVR3_9PLEO</name>
<sequence>MRSSAVFALALPLLAAARTDLAGCTSSVIPGSADAPWPHLLWYVPETGEICKIPDCGGGRAAPKKDNPACPNWYTGTETYTPSFIPGYGQAKATPTPVVTPTAAPAKETSIEMPAYGQSSAAAAASSSSSSVETPAVSTLSTSVLATITTPAQLSTSPAGSVGTVVFSSGIANSTAGHNNVTASTATPSMPEGTGAASALDVAGKAVFGLALGVAGFAML</sequence>
<protein>
    <recommendedName>
        <fullName evidence="4">Siderophore biosynthesis</fullName>
    </recommendedName>
</protein>
<proteinExistence type="predicted"/>
<dbReference type="OrthoDB" id="3942074at2759"/>
<dbReference type="EMBL" id="ML993859">
    <property type="protein sequence ID" value="KAF2205256.1"/>
    <property type="molecule type" value="Genomic_DNA"/>
</dbReference>
<gene>
    <name evidence="2" type="ORF">GQ43DRAFT_42859</name>
</gene>
<accession>A0A9P4JVR3</accession>
<organism evidence="2 3">
    <name type="scientific">Delitschia confertaspora ATCC 74209</name>
    <dbReference type="NCBI Taxonomy" id="1513339"/>
    <lineage>
        <taxon>Eukaryota</taxon>
        <taxon>Fungi</taxon>
        <taxon>Dikarya</taxon>
        <taxon>Ascomycota</taxon>
        <taxon>Pezizomycotina</taxon>
        <taxon>Dothideomycetes</taxon>
        <taxon>Pleosporomycetidae</taxon>
        <taxon>Pleosporales</taxon>
        <taxon>Delitschiaceae</taxon>
        <taxon>Delitschia</taxon>
    </lineage>
</organism>
<feature type="chain" id="PRO_5040435964" description="Siderophore biosynthesis" evidence="1">
    <location>
        <begin position="17"/>
        <end position="220"/>
    </location>
</feature>
<feature type="signal peptide" evidence="1">
    <location>
        <begin position="1"/>
        <end position="16"/>
    </location>
</feature>
<keyword evidence="1" id="KW-0732">Signal</keyword>
<evidence type="ECO:0000313" key="2">
    <source>
        <dbReference type="EMBL" id="KAF2205256.1"/>
    </source>
</evidence>
<keyword evidence="3" id="KW-1185">Reference proteome</keyword>
<dbReference type="AlphaFoldDB" id="A0A9P4JVR3"/>
<evidence type="ECO:0008006" key="4">
    <source>
        <dbReference type="Google" id="ProtNLM"/>
    </source>
</evidence>